<comment type="caution">
    <text evidence="7">The sequence shown here is derived from an EMBL/GenBank/DDBJ whole genome shotgun (WGS) entry which is preliminary data.</text>
</comment>
<protein>
    <submittedName>
        <fullName evidence="7">Sulfatase</fullName>
    </submittedName>
</protein>
<keyword evidence="5" id="KW-0732">Signal</keyword>
<keyword evidence="8" id="KW-1185">Reference proteome</keyword>
<dbReference type="InParanoid" id="B4CZ52"/>
<evidence type="ECO:0000259" key="6">
    <source>
        <dbReference type="Pfam" id="PF00884"/>
    </source>
</evidence>
<dbReference type="InterPro" id="IPR016024">
    <property type="entry name" value="ARM-type_fold"/>
</dbReference>
<dbReference type="PANTHER" id="PTHR42693">
    <property type="entry name" value="ARYLSULFATASE FAMILY MEMBER"/>
    <property type="match status" value="1"/>
</dbReference>
<dbReference type="PROSITE" id="PS00523">
    <property type="entry name" value="SULFATASE_1"/>
    <property type="match status" value="1"/>
</dbReference>
<dbReference type="eggNOG" id="COG3119">
    <property type="taxonomic scope" value="Bacteria"/>
</dbReference>
<organism evidence="7 8">
    <name type="scientific">Chthoniobacter flavus Ellin428</name>
    <dbReference type="NCBI Taxonomy" id="497964"/>
    <lineage>
        <taxon>Bacteria</taxon>
        <taxon>Pseudomonadati</taxon>
        <taxon>Verrucomicrobiota</taxon>
        <taxon>Spartobacteria</taxon>
        <taxon>Chthoniobacterales</taxon>
        <taxon>Chthoniobacteraceae</taxon>
        <taxon>Chthoniobacter</taxon>
    </lineage>
</organism>
<keyword evidence="4" id="KW-0106">Calcium</keyword>
<evidence type="ECO:0000256" key="5">
    <source>
        <dbReference type="SAM" id="SignalP"/>
    </source>
</evidence>
<dbReference type="AlphaFoldDB" id="B4CZ52"/>
<dbReference type="Gene3D" id="1.25.10.10">
    <property type="entry name" value="Leucine-rich Repeat Variant"/>
    <property type="match status" value="1"/>
</dbReference>
<dbReference type="InterPro" id="IPR011989">
    <property type="entry name" value="ARM-like"/>
</dbReference>
<dbReference type="GO" id="GO:0004065">
    <property type="term" value="F:arylsulfatase activity"/>
    <property type="evidence" value="ECO:0007669"/>
    <property type="project" value="TreeGrafter"/>
</dbReference>
<gene>
    <name evidence="7" type="ORF">CfE428DRAFT_1940</name>
</gene>
<evidence type="ECO:0000256" key="4">
    <source>
        <dbReference type="ARBA" id="ARBA00022837"/>
    </source>
</evidence>
<evidence type="ECO:0000313" key="8">
    <source>
        <dbReference type="Proteomes" id="UP000005824"/>
    </source>
</evidence>
<evidence type="ECO:0000256" key="2">
    <source>
        <dbReference type="ARBA" id="ARBA00022723"/>
    </source>
</evidence>
<dbReference type="InterPro" id="IPR050738">
    <property type="entry name" value="Sulfatase"/>
</dbReference>
<dbReference type="Pfam" id="PF13646">
    <property type="entry name" value="HEAT_2"/>
    <property type="match status" value="1"/>
</dbReference>
<evidence type="ECO:0000256" key="1">
    <source>
        <dbReference type="ARBA" id="ARBA00008779"/>
    </source>
</evidence>
<evidence type="ECO:0000313" key="7">
    <source>
        <dbReference type="EMBL" id="EDY20743.1"/>
    </source>
</evidence>
<dbReference type="CDD" id="cd16027">
    <property type="entry name" value="SGSH"/>
    <property type="match status" value="1"/>
</dbReference>
<dbReference type="Gene3D" id="3.40.720.10">
    <property type="entry name" value="Alkaline Phosphatase, subunit A"/>
    <property type="match status" value="1"/>
</dbReference>
<comment type="similarity">
    <text evidence="1">Belongs to the sulfatase family.</text>
</comment>
<keyword evidence="3" id="KW-0378">Hydrolase</keyword>
<dbReference type="STRING" id="497964.CfE428DRAFT_1940"/>
<reference evidence="7 8" key="1">
    <citation type="journal article" date="2011" name="J. Bacteriol.">
        <title>Genome sequence of Chthoniobacter flavus Ellin428, an aerobic heterotrophic soil bacterium.</title>
        <authorList>
            <person name="Kant R."/>
            <person name="van Passel M.W."/>
            <person name="Palva A."/>
            <person name="Lucas S."/>
            <person name="Lapidus A."/>
            <person name="Glavina Del Rio T."/>
            <person name="Dalin E."/>
            <person name="Tice H."/>
            <person name="Bruce D."/>
            <person name="Goodwin L."/>
            <person name="Pitluck S."/>
            <person name="Larimer F.W."/>
            <person name="Land M.L."/>
            <person name="Hauser L."/>
            <person name="Sangwan P."/>
            <person name="de Vos W.M."/>
            <person name="Janssen P.H."/>
            <person name="Smidt H."/>
        </authorList>
    </citation>
    <scope>NUCLEOTIDE SEQUENCE [LARGE SCALE GENOMIC DNA]</scope>
    <source>
        <strain evidence="7 8">Ellin428</strain>
    </source>
</reference>
<dbReference type="PANTHER" id="PTHR42693:SF53">
    <property type="entry name" value="ENDO-4-O-SULFATASE"/>
    <property type="match status" value="1"/>
</dbReference>
<name>B4CZ52_9BACT</name>
<dbReference type="InterPro" id="IPR017850">
    <property type="entry name" value="Alkaline_phosphatase_core_sf"/>
</dbReference>
<sequence precursor="true">MKLLGKLLLALALTANLAFAADRPNILWVVSEDNNPFLGCYGDPLAHTPTLDKLAKEGVLYERCYAWPVCAPSRFTLITGMYPTTCGPAEHMRANGKIPDWLHGFPTYLRQAGYFTSNNAKTDYNSPISIPEAWVDQGKKAHWRNRPDPKQPFFSVFNHEVTHESCLFPEKELPLDFPPMDPAKVRIPAYQPDTPEIRADWARYYNHMTVLDEQIAAKLKMLADDGLADDTIIFYYGDNGGVLPRSKRFLEQSGVSVPLIVYFPPKWRHLAPAAPGSRISDPVSFLDFSETVLSLAGVKIPDYMQGHAFAGNAKAPAIQYVHITRDRMDERYDMMRSISDGHYIYVHNYRPDLPFVQPLEYQFKARGYQSWARVAAEGKLTKDTAQFWGEKPTEELYEMSTDPDSVHNLAKDSKYHDVMARMRAELKRVVLQNKDNGFLPEGSVLEGYEASHKEGAWPVENVYALATKASERDLANLPALLEALEDSSEPMRWWAAQGCTMLGDKASSAAPALRKHLNDDSGAVQVAAAEALARMGQVKEALPTLEKRLQALDTPQFALQAGNVLDRLGEIARPSLPIMKQVQEKVAGNTDAKSYPFYTNRILTHAIAVLEGKTAPLVYPQFSKN</sequence>
<keyword evidence="2" id="KW-0479">Metal-binding</keyword>
<proteinExistence type="inferred from homology"/>
<dbReference type="EMBL" id="ABVL01000004">
    <property type="protein sequence ID" value="EDY20743.1"/>
    <property type="molecule type" value="Genomic_DNA"/>
</dbReference>
<dbReference type="InterPro" id="IPR000917">
    <property type="entry name" value="Sulfatase_N"/>
</dbReference>
<dbReference type="SUPFAM" id="SSF53649">
    <property type="entry name" value="Alkaline phosphatase-like"/>
    <property type="match status" value="1"/>
</dbReference>
<dbReference type="RefSeq" id="WP_006979265.1">
    <property type="nucleotide sequence ID" value="NZ_ABVL01000004.1"/>
</dbReference>
<dbReference type="InterPro" id="IPR024607">
    <property type="entry name" value="Sulfatase_CS"/>
</dbReference>
<evidence type="ECO:0000256" key="3">
    <source>
        <dbReference type="ARBA" id="ARBA00022801"/>
    </source>
</evidence>
<dbReference type="GO" id="GO:0046872">
    <property type="term" value="F:metal ion binding"/>
    <property type="evidence" value="ECO:0007669"/>
    <property type="project" value="UniProtKB-KW"/>
</dbReference>
<feature type="domain" description="Sulfatase N-terminal" evidence="6">
    <location>
        <begin position="24"/>
        <end position="298"/>
    </location>
</feature>
<feature type="chain" id="PRO_5002802518" evidence="5">
    <location>
        <begin position="21"/>
        <end position="625"/>
    </location>
</feature>
<dbReference type="Proteomes" id="UP000005824">
    <property type="component" value="Unassembled WGS sequence"/>
</dbReference>
<dbReference type="Pfam" id="PF00884">
    <property type="entry name" value="Sulfatase"/>
    <property type="match status" value="1"/>
</dbReference>
<accession>B4CZ52</accession>
<feature type="signal peptide" evidence="5">
    <location>
        <begin position="1"/>
        <end position="20"/>
    </location>
</feature>
<dbReference type="SUPFAM" id="SSF48371">
    <property type="entry name" value="ARM repeat"/>
    <property type="match status" value="1"/>
</dbReference>